<comment type="similarity">
    <text evidence="5">Belongs to the alkaline phosphatase family.</text>
</comment>
<feature type="binding site" evidence="4">
    <location>
        <position position="310"/>
    </location>
    <ligand>
        <name>Zn(2+)</name>
        <dbReference type="ChEBI" id="CHEBI:29105"/>
        <label>2</label>
    </ligand>
</feature>
<keyword evidence="7" id="KW-0812">Transmembrane</keyword>
<proteinExistence type="inferred from homology"/>
<dbReference type="PANTHER" id="PTHR11596:SF93">
    <property type="entry name" value="ALKALINE PHOSPHATASE"/>
    <property type="match status" value="1"/>
</dbReference>
<feature type="binding site" evidence="4">
    <location>
        <position position="272"/>
    </location>
    <ligand>
        <name>Zn(2+)</name>
        <dbReference type="ChEBI" id="CHEBI:29105"/>
        <label>2</label>
    </ligand>
</feature>
<dbReference type="EC" id="3.1.3.1" evidence="2"/>
<accession>A0AAD1RCB6</accession>
<dbReference type="GO" id="GO:0046872">
    <property type="term" value="F:metal ion binding"/>
    <property type="evidence" value="ECO:0007669"/>
    <property type="project" value="UniProtKB-KW"/>
</dbReference>
<organism evidence="8 9">
    <name type="scientific">Pelobates cultripes</name>
    <name type="common">Western spadefoot toad</name>
    <dbReference type="NCBI Taxonomy" id="61616"/>
    <lineage>
        <taxon>Eukaryota</taxon>
        <taxon>Metazoa</taxon>
        <taxon>Chordata</taxon>
        <taxon>Craniata</taxon>
        <taxon>Vertebrata</taxon>
        <taxon>Euteleostomi</taxon>
        <taxon>Amphibia</taxon>
        <taxon>Batrachia</taxon>
        <taxon>Anura</taxon>
        <taxon>Pelobatoidea</taxon>
        <taxon>Pelobatidae</taxon>
        <taxon>Pelobates</taxon>
    </lineage>
</organism>
<dbReference type="Proteomes" id="UP001295444">
    <property type="component" value="Chromosome 02"/>
</dbReference>
<keyword evidence="4" id="KW-0479">Metal-binding</keyword>
<feature type="transmembrane region" description="Helical" evidence="7">
    <location>
        <begin position="439"/>
        <end position="459"/>
    </location>
</feature>
<evidence type="ECO:0000256" key="3">
    <source>
        <dbReference type="ARBA" id="ARBA00022622"/>
    </source>
</evidence>
<evidence type="ECO:0000256" key="7">
    <source>
        <dbReference type="SAM" id="Phobius"/>
    </source>
</evidence>
<dbReference type="SUPFAM" id="SSF53649">
    <property type="entry name" value="Alkaline phosphatase-like"/>
    <property type="match status" value="1"/>
</dbReference>
<feature type="binding site" evidence="4">
    <location>
        <position position="263"/>
    </location>
    <ligand>
        <name>Mg(2+)</name>
        <dbReference type="ChEBI" id="CHEBI:18420"/>
    </ligand>
</feature>
<comment type="subcellular location">
    <subcellularLocation>
        <location evidence="1">Cell membrane</location>
        <topology evidence="1">Lipid-anchor</topology>
        <topology evidence="1">GPI-anchor</topology>
    </subcellularLocation>
</comment>
<dbReference type="InterPro" id="IPR001952">
    <property type="entry name" value="Alkaline_phosphatase"/>
</dbReference>
<dbReference type="InterPro" id="IPR017850">
    <property type="entry name" value="Alkaline_phosphatase_core_sf"/>
</dbReference>
<dbReference type="GO" id="GO:0004035">
    <property type="term" value="F:alkaline phosphatase activity"/>
    <property type="evidence" value="ECO:0007669"/>
    <property type="project" value="UniProtKB-EC"/>
</dbReference>
<dbReference type="PRINTS" id="PR00113">
    <property type="entry name" value="ALKPHPHTASE"/>
</dbReference>
<protein>
    <recommendedName>
        <fullName evidence="2">alkaline phosphatase</fullName>
        <ecNumber evidence="2">3.1.3.1</ecNumber>
    </recommendedName>
</protein>
<dbReference type="GO" id="GO:0005886">
    <property type="term" value="C:plasma membrane"/>
    <property type="evidence" value="ECO:0007669"/>
    <property type="project" value="UniProtKB-SubCell"/>
</dbReference>
<keyword evidence="7" id="KW-1133">Transmembrane helix</keyword>
<dbReference type="EMBL" id="OW240913">
    <property type="protein sequence ID" value="CAH2248108.1"/>
    <property type="molecule type" value="Genomic_DNA"/>
</dbReference>
<keyword evidence="3" id="KW-0325">Glycoprotein</keyword>
<keyword evidence="7" id="KW-0472">Membrane</keyword>
<dbReference type="AlphaFoldDB" id="A0AAD1RCB6"/>
<dbReference type="Pfam" id="PF00245">
    <property type="entry name" value="Alk_phosphatase"/>
    <property type="match status" value="1"/>
</dbReference>
<keyword evidence="4" id="KW-0862">Zinc</keyword>
<dbReference type="GO" id="GO:0098552">
    <property type="term" value="C:side of membrane"/>
    <property type="evidence" value="ECO:0007669"/>
    <property type="project" value="UniProtKB-KW"/>
</dbReference>
<keyword evidence="9" id="KW-1185">Reference proteome</keyword>
<evidence type="ECO:0000256" key="1">
    <source>
        <dbReference type="ARBA" id="ARBA00004609"/>
    </source>
</evidence>
<evidence type="ECO:0000256" key="5">
    <source>
        <dbReference type="RuleBase" id="RU003946"/>
    </source>
</evidence>
<comment type="cofactor">
    <cofactor evidence="4">
        <name>Zn(2+)</name>
        <dbReference type="ChEBI" id="CHEBI:29105"/>
    </cofactor>
    <text evidence="4">Binds 2 Zn(2+) ions.</text>
</comment>
<comment type="cofactor">
    <cofactor evidence="4">
        <name>Mg(2+)</name>
        <dbReference type="ChEBI" id="CHEBI:18420"/>
    </cofactor>
    <text evidence="4">Binds 1 Mg(2+) ion.</text>
</comment>
<keyword evidence="3" id="KW-0449">Lipoprotein</keyword>
<evidence type="ECO:0000313" key="8">
    <source>
        <dbReference type="EMBL" id="CAH2248108.1"/>
    </source>
</evidence>
<reference evidence="8" key="1">
    <citation type="submission" date="2022-03" db="EMBL/GenBank/DDBJ databases">
        <authorList>
            <person name="Alioto T."/>
            <person name="Alioto T."/>
            <person name="Gomez Garrido J."/>
        </authorList>
    </citation>
    <scope>NUCLEOTIDE SEQUENCE</scope>
</reference>
<name>A0AAD1RCB6_PELCU</name>
<keyword evidence="3" id="KW-0336">GPI-anchor</keyword>
<dbReference type="Gene3D" id="3.40.720.10">
    <property type="entry name" value="Alkaline Phosphatase, subunit A"/>
    <property type="match status" value="1"/>
</dbReference>
<gene>
    <name evidence="8" type="ORF">PECUL_23A012127</name>
</gene>
<evidence type="ECO:0000313" key="9">
    <source>
        <dbReference type="Proteomes" id="UP001295444"/>
    </source>
</evidence>
<evidence type="ECO:0000256" key="6">
    <source>
        <dbReference type="SAM" id="MobiDB-lite"/>
    </source>
</evidence>
<feature type="region of interest" description="Disordered" evidence="6">
    <location>
        <begin position="32"/>
        <end position="111"/>
    </location>
</feature>
<feature type="region of interest" description="Disordered" evidence="6">
    <location>
        <begin position="150"/>
        <end position="176"/>
    </location>
</feature>
<feature type="binding site" evidence="4">
    <location>
        <position position="384"/>
    </location>
    <ligand>
        <name>Zn(2+)</name>
        <dbReference type="ChEBI" id="CHEBI:29105"/>
        <label>2</label>
    </ligand>
</feature>
<sequence>MSDRQDPAISAELKEWLFSTIAESIPKALAAYHERNPEVHPSTQQPSDSEDSHISDQDSAPRKRPWKGNSATAGKGKAPAKVIKHAKPYVSQDVTDPLEGSTSRLSGHILSDYDPNYSDEDPMVNVPQDSSTSEFVKETFLNQDHKIEQPFQATGPDPQSIGPRDTHDPTTGSCSTPEAQFEDVALHPYADALLQNARYVWNKEEFDLVDESTTDYLMGLFEPKDMNYELNRNPSSDPSLTEMTEKAIKILSKNPNGFFLFVEGGRIDHGHHDGNAKQSLTEAVELDKAIRRTGELTDESETLTVVTADHSHVFSFGGYTDRGNSILGVAPLRANDGKPYTSVVYGNGPGFKITNGAREDISTVDIEANGYRQQAAIPLVSETHGGEDVAIMAKGPFAHLFHGFHEQSYIAHVMAYAGCLEPYEGCNTKLRSMSVKSSSVIYSPSFLPLFIVWGMLLIWW</sequence>
<feature type="binding site" evidence="4">
    <location>
        <position position="268"/>
    </location>
    <ligand>
        <name>Zn(2+)</name>
        <dbReference type="ChEBI" id="CHEBI:29105"/>
        <label>2</label>
    </ligand>
</feature>
<evidence type="ECO:0000256" key="2">
    <source>
        <dbReference type="ARBA" id="ARBA00012647"/>
    </source>
</evidence>
<evidence type="ECO:0000256" key="4">
    <source>
        <dbReference type="PIRSR" id="PIRSR601952-2"/>
    </source>
</evidence>
<feature type="compositionally biased region" description="Basic and acidic residues" evidence="6">
    <location>
        <begin position="50"/>
        <end position="61"/>
    </location>
</feature>
<feature type="binding site" evidence="4">
    <location>
        <position position="309"/>
    </location>
    <ligand>
        <name>Zn(2+)</name>
        <dbReference type="ChEBI" id="CHEBI:29105"/>
        <label>2</label>
    </ligand>
</feature>
<dbReference type="SMART" id="SM00098">
    <property type="entry name" value="alkPPc"/>
    <property type="match status" value="1"/>
</dbReference>
<keyword evidence="4" id="KW-0460">Magnesium</keyword>
<dbReference type="CDD" id="cd16012">
    <property type="entry name" value="ALP"/>
    <property type="match status" value="1"/>
</dbReference>
<dbReference type="PANTHER" id="PTHR11596">
    <property type="entry name" value="ALKALINE PHOSPHATASE"/>
    <property type="match status" value="1"/>
</dbReference>